<evidence type="ECO:0000313" key="2">
    <source>
        <dbReference type="EMBL" id="PHE82237.1"/>
    </source>
</evidence>
<evidence type="ECO:0000313" key="4">
    <source>
        <dbReference type="Proteomes" id="UP001248134"/>
    </source>
</evidence>
<sequence length="98" mass="11209">MEDEKKYLIATFLMSDIQGASPSYAINAIDAVLNEEIEYTELSGNVCGLEIRKEETSIYDNLADDGMGDWCKIDTKELRKLILIWTDAVKKFREENPK</sequence>
<proteinExistence type="predicted"/>
<name>A0AAJ3R8P5_9BACI</name>
<dbReference type="AlphaFoldDB" id="A0AAJ3R8P5"/>
<reference evidence="2 3" key="1">
    <citation type="submission" date="2017-09" db="EMBL/GenBank/DDBJ databases">
        <title>Large-scale bioinformatics analysis of Bacillus genomes uncovers conserved roles of natural products in bacterial physiology.</title>
        <authorList>
            <consortium name="Agbiome Team Llc"/>
            <person name="Bleich R.M."/>
            <person name="Grubbs K.J."/>
            <person name="Santa Maria K.C."/>
            <person name="Allen S.E."/>
            <person name="Farag S."/>
            <person name="Shank E.A."/>
            <person name="Bowers A."/>
        </authorList>
    </citation>
    <scope>NUCLEOTIDE SEQUENCE [LARGE SCALE GENOMIC DNA]</scope>
    <source>
        <strain evidence="2 3">AFS037265</strain>
    </source>
</reference>
<reference evidence="1" key="2">
    <citation type="submission" date="2019-07" db="EMBL/GenBank/DDBJ databases">
        <title>Phylogenomic Reclassification of ATCC Bacillus Strains and Various Taxa within the Genus Bacillus.</title>
        <authorList>
            <person name="Riojas M.A."/>
            <person name="Frank A.M."/>
            <person name="Fenn S.L."/>
            <person name="King S.P."/>
            <person name="Brower S.M."/>
            <person name="Hazbon M.H."/>
        </authorList>
    </citation>
    <scope>NUCLEOTIDE SEQUENCE</scope>
    <source>
        <strain evidence="1">NR-12239</strain>
    </source>
</reference>
<dbReference type="Proteomes" id="UP001248134">
    <property type="component" value="Unassembled WGS sequence"/>
</dbReference>
<evidence type="ECO:0000313" key="3">
    <source>
        <dbReference type="Proteomes" id="UP000221918"/>
    </source>
</evidence>
<comment type="caution">
    <text evidence="1">The sequence shown here is derived from an EMBL/GenBank/DDBJ whole genome shotgun (WGS) entry which is preliminary data.</text>
</comment>
<accession>A0AAJ3R8P5</accession>
<gene>
    <name evidence="2" type="ORF">COF81_31600</name>
    <name evidence="1" type="ORF">FOS08_24810</name>
</gene>
<protein>
    <submittedName>
        <fullName evidence="1">Uncharacterized protein</fullName>
    </submittedName>
</protein>
<organism evidence="1 4">
    <name type="scientific">Bacillus pseudomycoides</name>
    <dbReference type="NCBI Taxonomy" id="64104"/>
    <lineage>
        <taxon>Bacteria</taxon>
        <taxon>Bacillati</taxon>
        <taxon>Bacillota</taxon>
        <taxon>Bacilli</taxon>
        <taxon>Bacillales</taxon>
        <taxon>Bacillaceae</taxon>
        <taxon>Bacillus</taxon>
        <taxon>Bacillus cereus group</taxon>
    </lineage>
</organism>
<dbReference type="EMBL" id="NUTL01000321">
    <property type="protein sequence ID" value="PHE82237.1"/>
    <property type="molecule type" value="Genomic_DNA"/>
</dbReference>
<dbReference type="EMBL" id="VLYX01000045">
    <property type="protein sequence ID" value="MDR4328996.1"/>
    <property type="molecule type" value="Genomic_DNA"/>
</dbReference>
<evidence type="ECO:0000313" key="1">
    <source>
        <dbReference type="EMBL" id="MDR4328996.1"/>
    </source>
</evidence>
<dbReference type="Proteomes" id="UP000221918">
    <property type="component" value="Unassembled WGS sequence"/>
</dbReference>